<dbReference type="Proteomes" id="UP000612055">
    <property type="component" value="Unassembled WGS sequence"/>
</dbReference>
<protein>
    <submittedName>
        <fullName evidence="2">Uncharacterized protein</fullName>
    </submittedName>
</protein>
<proteinExistence type="predicted"/>
<dbReference type="EMBL" id="JAEHOE010000420">
    <property type="protein sequence ID" value="KAG2481869.1"/>
    <property type="molecule type" value="Genomic_DNA"/>
</dbReference>
<reference evidence="2" key="1">
    <citation type="journal article" date="2020" name="bioRxiv">
        <title>Comparative genomics of Chlamydomonas.</title>
        <authorList>
            <person name="Craig R.J."/>
            <person name="Hasan A.R."/>
            <person name="Ness R.W."/>
            <person name="Keightley P.D."/>
        </authorList>
    </citation>
    <scope>NUCLEOTIDE SEQUENCE</scope>
    <source>
        <strain evidence="2">CCAP 11/70</strain>
    </source>
</reference>
<evidence type="ECO:0000313" key="3">
    <source>
        <dbReference type="Proteomes" id="UP000612055"/>
    </source>
</evidence>
<evidence type="ECO:0000313" key="2">
    <source>
        <dbReference type="EMBL" id="KAG2481869.1"/>
    </source>
</evidence>
<accession>A0A836BNM3</accession>
<comment type="caution">
    <text evidence="2">The sequence shown here is derived from an EMBL/GenBank/DDBJ whole genome shotgun (WGS) entry which is preliminary data.</text>
</comment>
<evidence type="ECO:0000256" key="1">
    <source>
        <dbReference type="SAM" id="MobiDB-lite"/>
    </source>
</evidence>
<dbReference type="AlphaFoldDB" id="A0A836BNM3"/>
<gene>
    <name evidence="2" type="ORF">HYH03_019168</name>
</gene>
<feature type="region of interest" description="Disordered" evidence="1">
    <location>
        <begin position="45"/>
        <end position="72"/>
    </location>
</feature>
<name>A0A836BNM3_9CHLO</name>
<organism evidence="2 3">
    <name type="scientific">Edaphochlamys debaryana</name>
    <dbReference type="NCBI Taxonomy" id="47281"/>
    <lineage>
        <taxon>Eukaryota</taxon>
        <taxon>Viridiplantae</taxon>
        <taxon>Chlorophyta</taxon>
        <taxon>core chlorophytes</taxon>
        <taxon>Chlorophyceae</taxon>
        <taxon>CS clade</taxon>
        <taxon>Chlamydomonadales</taxon>
        <taxon>Chlamydomonadales incertae sedis</taxon>
        <taxon>Edaphochlamys</taxon>
    </lineage>
</organism>
<sequence length="72" mass="7598">MQAAIEEQRFPDWVRNYLRTMFPKGDVPGWVRDAMVVAGISLEGVAGPLPEGRRPGSGAEGGAGAEADGVDE</sequence>
<dbReference type="OrthoDB" id="10249838at2759"/>
<keyword evidence="3" id="KW-1185">Reference proteome</keyword>